<reference evidence="2" key="1">
    <citation type="submission" date="2015-07" db="EMBL/GenBank/DDBJ databases">
        <title>Annotation of Plasmodium falciparum RAJ116.</title>
        <authorList>
            <consortium name="The Broad Institute Genome Sequencing Platform"/>
            <person name="Volkman S.K."/>
            <person name="Neafsey D.E."/>
            <person name="Dash A.P."/>
            <person name="Chitnis C.E."/>
            <person name="Hartl D.L."/>
            <person name="Young S.K."/>
            <person name="Zeng Q."/>
            <person name="Koehrsen M."/>
            <person name="Alvarado L."/>
            <person name="Berlin A."/>
            <person name="Borenstein D."/>
            <person name="Chapman S.B."/>
            <person name="Chen Z."/>
            <person name="Engels R."/>
            <person name="Freedman E."/>
            <person name="Gellesch M."/>
            <person name="Goldberg J."/>
            <person name="Griggs A."/>
            <person name="Gujja S."/>
            <person name="Heilman E.R."/>
            <person name="Heiman D.I."/>
            <person name="Howarth C."/>
            <person name="Jen D."/>
            <person name="Larson L."/>
            <person name="Mehta T."/>
            <person name="Neiman D."/>
            <person name="Park D."/>
            <person name="Pearson M."/>
            <person name="Roberts A."/>
            <person name="Saif S."/>
            <person name="Shea T."/>
            <person name="Shenoy N."/>
            <person name="Sisk P."/>
            <person name="Stolte C."/>
            <person name="Sykes S."/>
            <person name="Walk T."/>
            <person name="White J."/>
            <person name="Yandava C."/>
            <person name="Haas B."/>
            <person name="Henn M.R."/>
            <person name="Nusbaum C."/>
            <person name="Birren B."/>
        </authorList>
    </citation>
    <scope>NUCLEOTIDE SEQUENCE [LARGE SCALE GENOMIC DNA]</scope>
    <source>
        <strain evidence="2">RAJ116</strain>
    </source>
</reference>
<evidence type="ECO:0000313" key="1">
    <source>
        <dbReference type="EMBL" id="KNC36851.1"/>
    </source>
</evidence>
<gene>
    <name evidence="1" type="ORF">PFLG_01742</name>
</gene>
<dbReference type="Proteomes" id="UP000054566">
    <property type="component" value="Unassembled WGS sequence"/>
</dbReference>
<dbReference type="EMBL" id="GG664285">
    <property type="protein sequence ID" value="KNC36851.1"/>
    <property type="molecule type" value="Genomic_DNA"/>
</dbReference>
<organism evidence="1 2">
    <name type="scientific">Plasmodium falciparum RAJ116</name>
    <dbReference type="NCBI Taxonomy" id="580058"/>
    <lineage>
        <taxon>Eukaryota</taxon>
        <taxon>Sar</taxon>
        <taxon>Alveolata</taxon>
        <taxon>Apicomplexa</taxon>
        <taxon>Aconoidasida</taxon>
        <taxon>Haemosporida</taxon>
        <taxon>Plasmodiidae</taxon>
        <taxon>Plasmodium</taxon>
        <taxon>Plasmodium (Laverania)</taxon>
    </lineage>
</organism>
<dbReference type="AlphaFoldDB" id="A0A0L0CX95"/>
<accession>A0A0L0CX95</accession>
<evidence type="ECO:0000313" key="2">
    <source>
        <dbReference type="Proteomes" id="UP000054566"/>
    </source>
</evidence>
<name>A0A0L0CX95_PLAFA</name>
<proteinExistence type="predicted"/>
<reference evidence="2" key="2">
    <citation type="submission" date="2015-07" db="EMBL/GenBank/DDBJ databases">
        <title>The genome sequence of Plasmodium falciparum RAJ116.</title>
        <authorList>
            <consortium name="The Broad Institute Genome Sequencing Platform"/>
            <person name="Volkman S.K."/>
            <person name="Neafsey D.E."/>
            <person name="Dash A.P."/>
            <person name="Chitnis C.E."/>
            <person name="Hartl D.L."/>
            <person name="Young S.K."/>
            <person name="Kodira C.D."/>
            <person name="Zeng Q."/>
            <person name="Koehrsen M."/>
            <person name="Godfrey P."/>
            <person name="Alvarado L."/>
            <person name="Berlin A."/>
            <person name="Borenstein D."/>
            <person name="Chen Z."/>
            <person name="Engels R."/>
            <person name="Freedman E."/>
            <person name="Gellesch M."/>
            <person name="Goldberg J."/>
            <person name="Griggs A."/>
            <person name="Gujja S."/>
            <person name="Heiman D."/>
            <person name="Hepburn T."/>
            <person name="Howarth C."/>
            <person name="Jen D."/>
            <person name="Larson L."/>
            <person name="Lewis B."/>
            <person name="Mehta T."/>
            <person name="Park D."/>
            <person name="Pearson M."/>
            <person name="Roberts A."/>
            <person name="Saif S."/>
            <person name="Shea T."/>
            <person name="Shenoy N."/>
            <person name="Sisk P."/>
            <person name="Stolte C."/>
            <person name="Sykes S."/>
            <person name="Walk T."/>
            <person name="White J."/>
            <person name="Yandava C."/>
            <person name="Wirth D.F."/>
            <person name="Nusbaum C."/>
            <person name="Birren B."/>
        </authorList>
    </citation>
    <scope>NUCLEOTIDE SEQUENCE [LARGE SCALE GENOMIC DNA]</scope>
    <source>
        <strain evidence="2">RAJ116</strain>
    </source>
</reference>
<sequence>MKCPSFSCKSKYYHHTSKYNYLSDDDDLNLFLKDTQKKKNFNYLLEKAVNNIIYETKKNCDISSDVEQIEKLNYENVEESENESLDDIDIILKKSKSENMFLKNKNNQNIYLPPKNIKHRIYSTNQEENQNVEKKKIKNKIIASQNDKIIESQNDKIIENFKNVLYLINSMDNLNNWESSKDNCNETPRDDFTFNHFQKNKNNNILNKLRF</sequence>
<protein>
    <submittedName>
        <fullName evidence="1">Uncharacterized protein</fullName>
    </submittedName>
</protein>
<dbReference type="OrthoDB" id="381252at2759"/>